<dbReference type="RefSeq" id="WP_155163451.1">
    <property type="nucleotide sequence ID" value="NZ_CAUHOP010000028.1"/>
</dbReference>
<dbReference type="EMBL" id="WNBW01000001">
    <property type="protein sequence ID" value="MTU02986.1"/>
    <property type="molecule type" value="Genomic_DNA"/>
</dbReference>
<dbReference type="PROSITE" id="PS50846">
    <property type="entry name" value="HMA_2"/>
    <property type="match status" value="1"/>
</dbReference>
<dbReference type="Gene3D" id="3.30.70.100">
    <property type="match status" value="1"/>
</dbReference>
<dbReference type="GO" id="GO:0005507">
    <property type="term" value="F:copper ion binding"/>
    <property type="evidence" value="ECO:0007669"/>
    <property type="project" value="InterPro"/>
</dbReference>
<dbReference type="FunFam" id="3.30.70.100:FF:000001">
    <property type="entry name" value="ATPase copper transporting beta"/>
    <property type="match status" value="1"/>
</dbReference>
<dbReference type="SUPFAM" id="SSF55008">
    <property type="entry name" value="HMA, heavy metal-associated domain"/>
    <property type="match status" value="1"/>
</dbReference>
<proteinExistence type="predicted"/>
<evidence type="ECO:0000313" key="3">
    <source>
        <dbReference type="EMBL" id="MTT74855.1"/>
    </source>
</evidence>
<dbReference type="InterPro" id="IPR036163">
    <property type="entry name" value="HMA_dom_sf"/>
</dbReference>
<evidence type="ECO:0000259" key="2">
    <source>
        <dbReference type="PROSITE" id="PS50846"/>
    </source>
</evidence>
<dbReference type="InterPro" id="IPR000428">
    <property type="entry name" value="Cu-bd"/>
</dbReference>
<dbReference type="Proteomes" id="UP000484547">
    <property type="component" value="Unassembled WGS sequence"/>
</dbReference>
<keyword evidence="1" id="KW-0479">Metal-binding</keyword>
<accession>A0A7X2XDT7</accession>
<sequence length="68" mass="7229">MEKASMYIFGMSCAGCVASVKMALEDVPGVKHAAVDLEQCMAVVEYEAPATVEQLESAVKEAGFTVEK</sequence>
<dbReference type="AlphaFoldDB" id="A0A7X2XDT7"/>
<evidence type="ECO:0000313" key="6">
    <source>
        <dbReference type="Proteomes" id="UP000484547"/>
    </source>
</evidence>
<dbReference type="Proteomes" id="UP000443070">
    <property type="component" value="Unassembled WGS sequence"/>
</dbReference>
<organism evidence="3 6">
    <name type="scientific">Phascolarctobacterium faecium</name>
    <dbReference type="NCBI Taxonomy" id="33025"/>
    <lineage>
        <taxon>Bacteria</taxon>
        <taxon>Bacillati</taxon>
        <taxon>Bacillota</taxon>
        <taxon>Negativicutes</taxon>
        <taxon>Acidaminococcales</taxon>
        <taxon>Acidaminococcaceae</taxon>
        <taxon>Phascolarctobacterium</taxon>
    </lineage>
</organism>
<evidence type="ECO:0000256" key="1">
    <source>
        <dbReference type="ARBA" id="ARBA00022723"/>
    </source>
</evidence>
<dbReference type="GO" id="GO:0006825">
    <property type="term" value="P:copper ion transport"/>
    <property type="evidence" value="ECO:0007669"/>
    <property type="project" value="InterPro"/>
</dbReference>
<gene>
    <name evidence="3" type="ORF">GMD11_01055</name>
    <name evidence="4" type="ORF">GMD18_01050</name>
</gene>
<reference evidence="5 6" key="1">
    <citation type="journal article" date="2019" name="Nat. Med.">
        <title>A library of human gut bacterial isolates paired with longitudinal multiomics data enables mechanistic microbiome research.</title>
        <authorList>
            <person name="Poyet M."/>
            <person name="Groussin M."/>
            <person name="Gibbons S.M."/>
            <person name="Avila-Pacheco J."/>
            <person name="Jiang X."/>
            <person name="Kearney S.M."/>
            <person name="Perrotta A.R."/>
            <person name="Berdy B."/>
            <person name="Zhao S."/>
            <person name="Lieberman T.D."/>
            <person name="Swanson P.K."/>
            <person name="Smith M."/>
            <person name="Roesemann S."/>
            <person name="Alexander J.E."/>
            <person name="Rich S.A."/>
            <person name="Livny J."/>
            <person name="Vlamakis H."/>
            <person name="Clish C."/>
            <person name="Bullock K."/>
            <person name="Deik A."/>
            <person name="Scott J."/>
            <person name="Pierce K.A."/>
            <person name="Xavier R.J."/>
            <person name="Alm E.J."/>
        </authorList>
    </citation>
    <scope>NUCLEOTIDE SEQUENCE [LARGE SCALE GENOMIC DNA]</scope>
    <source>
        <strain evidence="3 6">BIOML-A13</strain>
        <strain evidence="4 5">BIOML-A3</strain>
    </source>
</reference>
<comment type="caution">
    <text evidence="3">The sequence shown here is derived from an EMBL/GenBank/DDBJ whole genome shotgun (WGS) entry which is preliminary data.</text>
</comment>
<dbReference type="Pfam" id="PF00403">
    <property type="entry name" value="HMA"/>
    <property type="match status" value="1"/>
</dbReference>
<dbReference type="PROSITE" id="PS01047">
    <property type="entry name" value="HMA_1"/>
    <property type="match status" value="1"/>
</dbReference>
<keyword evidence="5" id="KW-1185">Reference proteome</keyword>
<feature type="domain" description="HMA" evidence="2">
    <location>
        <begin position="2"/>
        <end position="67"/>
    </location>
</feature>
<name>A0A7X2XDT7_9FIRM</name>
<dbReference type="OrthoDB" id="9813965at2"/>
<dbReference type="PRINTS" id="PR00944">
    <property type="entry name" value="CUEXPORT"/>
</dbReference>
<protein>
    <submittedName>
        <fullName evidence="3">Heavy metal transporter</fullName>
    </submittedName>
</protein>
<dbReference type="CDD" id="cd00371">
    <property type="entry name" value="HMA"/>
    <property type="match status" value="1"/>
</dbReference>
<dbReference type="InterPro" id="IPR006121">
    <property type="entry name" value="HMA_dom"/>
</dbReference>
<dbReference type="InterPro" id="IPR017969">
    <property type="entry name" value="Heavy-metal-associated_CS"/>
</dbReference>
<dbReference type="EMBL" id="WNBM01000001">
    <property type="protein sequence ID" value="MTT74855.1"/>
    <property type="molecule type" value="Genomic_DNA"/>
</dbReference>
<evidence type="ECO:0000313" key="4">
    <source>
        <dbReference type="EMBL" id="MTU02986.1"/>
    </source>
</evidence>
<evidence type="ECO:0000313" key="5">
    <source>
        <dbReference type="Proteomes" id="UP000443070"/>
    </source>
</evidence>